<name>A0ABS6DY18_9FIRM</name>
<protein>
    <recommendedName>
        <fullName evidence="3">Telomeric repeat-binding factor 2</fullName>
    </recommendedName>
</protein>
<keyword evidence="2" id="KW-1185">Reference proteome</keyword>
<accession>A0ABS6DY18</accession>
<reference evidence="1 2" key="1">
    <citation type="submission" date="2021-06" db="EMBL/GenBank/DDBJ databases">
        <authorList>
            <person name="Sun Q."/>
            <person name="Li D."/>
        </authorList>
    </citation>
    <scope>NUCLEOTIDE SEQUENCE [LARGE SCALE GENOMIC DNA]</scope>
    <source>
        <strain evidence="1 2">N19</strain>
    </source>
</reference>
<dbReference type="Proteomes" id="UP001196301">
    <property type="component" value="Unassembled WGS sequence"/>
</dbReference>
<comment type="caution">
    <text evidence="1">The sequence shown here is derived from an EMBL/GenBank/DDBJ whole genome shotgun (WGS) entry which is preliminary data.</text>
</comment>
<evidence type="ECO:0000313" key="2">
    <source>
        <dbReference type="Proteomes" id="UP001196301"/>
    </source>
</evidence>
<proteinExistence type="predicted"/>
<organism evidence="1 2">
    <name type="scientific">Intestinibacter bartlettii</name>
    <dbReference type="NCBI Taxonomy" id="261299"/>
    <lineage>
        <taxon>Bacteria</taxon>
        <taxon>Bacillati</taxon>
        <taxon>Bacillota</taxon>
        <taxon>Clostridia</taxon>
        <taxon>Peptostreptococcales</taxon>
        <taxon>Peptostreptococcaceae</taxon>
        <taxon>Intestinibacter</taxon>
    </lineage>
</organism>
<evidence type="ECO:0000313" key="1">
    <source>
        <dbReference type="EMBL" id="MBU5336679.1"/>
    </source>
</evidence>
<dbReference type="EMBL" id="JAHLOQ010000025">
    <property type="protein sequence ID" value="MBU5336679.1"/>
    <property type="molecule type" value="Genomic_DNA"/>
</dbReference>
<evidence type="ECO:0008006" key="3">
    <source>
        <dbReference type="Google" id="ProtNLM"/>
    </source>
</evidence>
<gene>
    <name evidence="1" type="ORF">KQI20_09530</name>
</gene>
<dbReference type="RefSeq" id="WP_216570217.1">
    <property type="nucleotide sequence ID" value="NZ_JAHLOQ010000025.1"/>
</dbReference>
<sequence>MRIKKLTIFLLTVLFLNLNQFIYALDIENYNDTNCLENSTQQINISLKDIELEQKNVEISDDYDKFAILTFNVINTSLEPLELSQIKYEFYQDNKLQDTFINTEQDIYGFLGKLDSGENKIVKICVSLENMKQPIVLFINNDTGNYKYNIKQTIDIA</sequence>